<dbReference type="EMBL" id="JPKZ01002384">
    <property type="protein sequence ID" value="KHN77123.1"/>
    <property type="molecule type" value="Genomic_DNA"/>
</dbReference>
<dbReference type="OrthoDB" id="9937406at2759"/>
<evidence type="ECO:0000313" key="2">
    <source>
        <dbReference type="Proteomes" id="UP000031036"/>
    </source>
</evidence>
<protein>
    <submittedName>
        <fullName evidence="1">Uncharacterized protein</fullName>
    </submittedName>
</protein>
<keyword evidence="2" id="KW-1185">Reference proteome</keyword>
<proteinExistence type="predicted"/>
<evidence type="ECO:0000313" key="1">
    <source>
        <dbReference type="EMBL" id="KHN77123.1"/>
    </source>
</evidence>
<name>A0A0B2V6F7_TOXCA</name>
<gene>
    <name evidence="1" type="ORF">Tcan_06131</name>
</gene>
<sequence>MSGKGAQDSAEKKRCITVLQKLMTLPNVSLSLFLTHEFREYTAVLNPRFTLPASGGGVCSLSDGPLQVIKEKIVREVEDLLEEHRSLLTFGAESASRIRSLLQRSLT</sequence>
<organism evidence="1 2">
    <name type="scientific">Toxocara canis</name>
    <name type="common">Canine roundworm</name>
    <dbReference type="NCBI Taxonomy" id="6265"/>
    <lineage>
        <taxon>Eukaryota</taxon>
        <taxon>Metazoa</taxon>
        <taxon>Ecdysozoa</taxon>
        <taxon>Nematoda</taxon>
        <taxon>Chromadorea</taxon>
        <taxon>Rhabditida</taxon>
        <taxon>Spirurina</taxon>
        <taxon>Ascaridomorpha</taxon>
        <taxon>Ascaridoidea</taxon>
        <taxon>Toxocaridae</taxon>
        <taxon>Toxocara</taxon>
    </lineage>
</organism>
<dbReference type="Proteomes" id="UP000031036">
    <property type="component" value="Unassembled WGS sequence"/>
</dbReference>
<comment type="caution">
    <text evidence="1">The sequence shown here is derived from an EMBL/GenBank/DDBJ whole genome shotgun (WGS) entry which is preliminary data.</text>
</comment>
<reference evidence="1 2" key="1">
    <citation type="submission" date="2014-11" db="EMBL/GenBank/DDBJ databases">
        <title>Genetic blueprint of the zoonotic pathogen Toxocara canis.</title>
        <authorList>
            <person name="Zhu X.-Q."/>
            <person name="Korhonen P.K."/>
            <person name="Cai H."/>
            <person name="Young N.D."/>
            <person name="Nejsum P."/>
            <person name="von Samson-Himmelstjerna G."/>
            <person name="Boag P.R."/>
            <person name="Tan P."/>
            <person name="Li Q."/>
            <person name="Min J."/>
            <person name="Yang Y."/>
            <person name="Wang X."/>
            <person name="Fang X."/>
            <person name="Hall R.S."/>
            <person name="Hofmann A."/>
            <person name="Sternberg P.W."/>
            <person name="Jex A.R."/>
            <person name="Gasser R.B."/>
        </authorList>
    </citation>
    <scope>NUCLEOTIDE SEQUENCE [LARGE SCALE GENOMIC DNA]</scope>
    <source>
        <strain evidence="1">PN_DK_2014</strain>
    </source>
</reference>
<dbReference type="AlphaFoldDB" id="A0A0B2V6F7"/>
<accession>A0A0B2V6F7</accession>